<protein>
    <submittedName>
        <fullName evidence="2">Transcriptional regulator</fullName>
    </submittedName>
</protein>
<name>A0A0E3CGJ7_9BURK</name>
<reference evidence="2 3" key="1">
    <citation type="submission" date="2013-09" db="EMBL/GenBank/DDBJ databases">
        <title>High correlation between genotypes and phenotypes of environmental bacteria Comamonas testosteroni strains.</title>
        <authorList>
            <person name="Liu L."/>
            <person name="Zhu W."/>
            <person name="Xia X."/>
            <person name="Xu B."/>
            <person name="Luo M."/>
            <person name="Wang G."/>
        </authorList>
    </citation>
    <scope>NUCLEOTIDE SEQUENCE [LARGE SCALE GENOMIC DNA]</scope>
    <source>
        <strain evidence="2 3">DF2</strain>
    </source>
</reference>
<dbReference type="InterPro" id="IPR007684">
    <property type="entry name" value="Znf_Ogr/Delta"/>
</dbReference>
<comment type="caution">
    <text evidence="2">The sequence shown here is derived from an EMBL/GenBank/DDBJ whole genome shotgun (WGS) entry which is preliminary data.</text>
</comment>
<dbReference type="Proteomes" id="UP000029549">
    <property type="component" value="Unassembled WGS sequence"/>
</dbReference>
<feature type="domain" description="Zinc finger Ogr/Delta-type" evidence="1">
    <location>
        <begin position="1"/>
        <end position="31"/>
    </location>
</feature>
<sequence length="86" mass="9535">MTKLMSERTYQCTNPECGHTFIALVEIVRTLSPSATPDPSINIPLSSHVRRDVMRTVLDHAEEAAHQPRYTKPITGDLFACESPPG</sequence>
<organism evidence="2 3">
    <name type="scientific">Comamonas thiooxydans</name>
    <dbReference type="NCBI Taxonomy" id="363952"/>
    <lineage>
        <taxon>Bacteria</taxon>
        <taxon>Pseudomonadati</taxon>
        <taxon>Pseudomonadota</taxon>
        <taxon>Betaproteobacteria</taxon>
        <taxon>Burkholderiales</taxon>
        <taxon>Comamonadaceae</taxon>
        <taxon>Comamonas</taxon>
    </lineage>
</organism>
<evidence type="ECO:0000313" key="3">
    <source>
        <dbReference type="Proteomes" id="UP000029549"/>
    </source>
</evidence>
<gene>
    <name evidence="2" type="ORF">P608_11400</name>
</gene>
<accession>A0A0E3CGJ7</accession>
<dbReference type="Pfam" id="PF04606">
    <property type="entry name" value="Ogr_Delta"/>
    <property type="match status" value="1"/>
</dbReference>
<proteinExistence type="predicted"/>
<evidence type="ECO:0000313" key="2">
    <source>
        <dbReference type="EMBL" id="KGH12134.1"/>
    </source>
</evidence>
<evidence type="ECO:0000259" key="1">
    <source>
        <dbReference type="Pfam" id="PF04606"/>
    </source>
</evidence>
<dbReference type="EMBL" id="AWTP01000107">
    <property type="protein sequence ID" value="KGH12134.1"/>
    <property type="molecule type" value="Genomic_DNA"/>
</dbReference>
<dbReference type="AlphaFoldDB" id="A0A0E3CGJ7"/>
<keyword evidence="3" id="KW-1185">Reference proteome</keyword>